<dbReference type="InterPro" id="IPR050261">
    <property type="entry name" value="FrsA_esterase"/>
</dbReference>
<dbReference type="GO" id="GO:0016788">
    <property type="term" value="F:hydrolase activity, acting on ester bonds"/>
    <property type="evidence" value="ECO:0007669"/>
    <property type="project" value="UniProtKB-ARBA"/>
</dbReference>
<dbReference type="SUPFAM" id="SSF53474">
    <property type="entry name" value="alpha/beta-Hydrolases"/>
    <property type="match status" value="1"/>
</dbReference>
<dbReference type="InterPro" id="IPR000383">
    <property type="entry name" value="Xaa-Pro-like_dom"/>
</dbReference>
<accession>A0ABD5RBD5</accession>
<feature type="domain" description="Xaa-Pro dipeptidyl-peptidase-like" evidence="4">
    <location>
        <begin position="46"/>
        <end position="174"/>
    </location>
</feature>
<proteinExistence type="inferred from homology"/>
<dbReference type="EMBL" id="JBHSKX010000002">
    <property type="protein sequence ID" value="MFC5367321.1"/>
    <property type="molecule type" value="Genomic_DNA"/>
</dbReference>
<dbReference type="PRINTS" id="PR00111">
    <property type="entry name" value="ABHYDROLASE"/>
</dbReference>
<dbReference type="Proteomes" id="UP001596201">
    <property type="component" value="Unassembled WGS sequence"/>
</dbReference>
<keyword evidence="6" id="KW-1185">Reference proteome</keyword>
<protein>
    <submittedName>
        <fullName evidence="5">Alpha/beta hydrolase</fullName>
    </submittedName>
</protein>
<feature type="region of interest" description="Disordered" evidence="3">
    <location>
        <begin position="1"/>
        <end position="27"/>
    </location>
</feature>
<comment type="caution">
    <text evidence="5">The sequence shown here is derived from an EMBL/GenBank/DDBJ whole genome shotgun (WGS) entry which is preliminary data.</text>
</comment>
<evidence type="ECO:0000256" key="3">
    <source>
        <dbReference type="SAM" id="MobiDB-lite"/>
    </source>
</evidence>
<feature type="compositionally biased region" description="Basic and acidic residues" evidence="3">
    <location>
        <begin position="1"/>
        <end position="21"/>
    </location>
</feature>
<dbReference type="AlphaFoldDB" id="A0ABD5RBD5"/>
<dbReference type="PANTHER" id="PTHR22946:SF9">
    <property type="entry name" value="POLYKETIDE TRANSFERASE AF380"/>
    <property type="match status" value="1"/>
</dbReference>
<sequence>MTRDTSAWRRRGREDPPERPPRPSNYEFSKVTANFESAGEECAGWLYRPDRPADPPVIVMAHGFAGERTFRLPTIAERFAERGYAVFLFDYRNFGDSEGEPRNLVSPSRHVADWEAAVARVRRFDDLDTGRLALWGTSFSAGHALVTAAGDRRVSAVVGQVPFVDGRAVTRNKPLSYLPTALGAGLRDKLQSRLLGPYTVPVVGDPEEFAVLNEPGARSGFMELVPRGSTWDNECPARIFLSLPRYRPITHCEDVTCPTLLLAGQHDEIIPLSSVEAAAEALPDATLIRMPVGHFDVYAGEAFEQVFGHQIAFLDSVLRD</sequence>
<evidence type="ECO:0000313" key="6">
    <source>
        <dbReference type="Proteomes" id="UP001596201"/>
    </source>
</evidence>
<dbReference type="RefSeq" id="WP_227229582.1">
    <property type="nucleotide sequence ID" value="NZ_JAJCVJ010000002.1"/>
</dbReference>
<evidence type="ECO:0000256" key="1">
    <source>
        <dbReference type="ARBA" id="ARBA00022801"/>
    </source>
</evidence>
<dbReference type="PANTHER" id="PTHR22946">
    <property type="entry name" value="DIENELACTONE HYDROLASE DOMAIN-CONTAINING PROTEIN-RELATED"/>
    <property type="match status" value="1"/>
</dbReference>
<dbReference type="Pfam" id="PF02129">
    <property type="entry name" value="Peptidase_S15"/>
    <property type="match status" value="1"/>
</dbReference>
<comment type="similarity">
    <text evidence="2">Belongs to the AB hydrolase superfamily. FUS2 hydrolase family.</text>
</comment>
<name>A0ABD5RBD5_9EURY</name>
<dbReference type="Gene3D" id="3.40.50.1820">
    <property type="entry name" value="alpha/beta hydrolase"/>
    <property type="match status" value="1"/>
</dbReference>
<gene>
    <name evidence="5" type="ORF">ACFPJ5_10245</name>
</gene>
<evidence type="ECO:0000313" key="5">
    <source>
        <dbReference type="EMBL" id="MFC5367321.1"/>
    </source>
</evidence>
<reference evidence="5 6" key="1">
    <citation type="journal article" date="2019" name="Int. J. Syst. Evol. Microbiol.">
        <title>The Global Catalogue of Microorganisms (GCM) 10K type strain sequencing project: providing services to taxonomists for standard genome sequencing and annotation.</title>
        <authorList>
            <consortium name="The Broad Institute Genomics Platform"/>
            <consortium name="The Broad Institute Genome Sequencing Center for Infectious Disease"/>
            <person name="Wu L."/>
            <person name="Ma J."/>
        </authorList>
    </citation>
    <scope>NUCLEOTIDE SEQUENCE [LARGE SCALE GENOMIC DNA]</scope>
    <source>
        <strain evidence="5 6">CGMCC 1.12237</strain>
    </source>
</reference>
<keyword evidence="1 5" id="KW-0378">Hydrolase</keyword>
<evidence type="ECO:0000256" key="2">
    <source>
        <dbReference type="ARBA" id="ARBA00038115"/>
    </source>
</evidence>
<dbReference type="InterPro" id="IPR000073">
    <property type="entry name" value="AB_hydrolase_1"/>
</dbReference>
<organism evidence="5 6">
    <name type="scientific">Salinirubrum litoreum</name>
    <dbReference type="NCBI Taxonomy" id="1126234"/>
    <lineage>
        <taxon>Archaea</taxon>
        <taxon>Methanobacteriati</taxon>
        <taxon>Methanobacteriota</taxon>
        <taxon>Stenosarchaea group</taxon>
        <taxon>Halobacteria</taxon>
        <taxon>Halobacteriales</taxon>
        <taxon>Haloferacaceae</taxon>
        <taxon>Salinirubrum</taxon>
    </lineage>
</organism>
<dbReference type="InterPro" id="IPR029058">
    <property type="entry name" value="AB_hydrolase_fold"/>
</dbReference>
<evidence type="ECO:0000259" key="4">
    <source>
        <dbReference type="Pfam" id="PF02129"/>
    </source>
</evidence>